<dbReference type="PROSITE" id="PS00108">
    <property type="entry name" value="PROTEIN_KINASE_ST"/>
    <property type="match status" value="1"/>
</dbReference>
<dbReference type="InterPro" id="IPR011009">
    <property type="entry name" value="Kinase-like_dom_sf"/>
</dbReference>
<evidence type="ECO:0000256" key="5">
    <source>
        <dbReference type="ARBA" id="ARBA00022741"/>
    </source>
</evidence>
<dbReference type="PROSITE" id="PS00107">
    <property type="entry name" value="PROTEIN_KINASE_ATP"/>
    <property type="match status" value="1"/>
</dbReference>
<dbReference type="GO" id="GO:0004674">
    <property type="term" value="F:protein serine/threonine kinase activity"/>
    <property type="evidence" value="ECO:0007669"/>
    <property type="project" value="UniProtKB-KW"/>
</dbReference>
<comment type="catalytic activity">
    <reaction evidence="8">
        <text>L-threonyl-[protein] + ATP = O-phospho-L-threonyl-[protein] + ADP + H(+)</text>
        <dbReference type="Rhea" id="RHEA:46608"/>
        <dbReference type="Rhea" id="RHEA-COMP:11060"/>
        <dbReference type="Rhea" id="RHEA-COMP:11605"/>
        <dbReference type="ChEBI" id="CHEBI:15378"/>
        <dbReference type="ChEBI" id="CHEBI:30013"/>
        <dbReference type="ChEBI" id="CHEBI:30616"/>
        <dbReference type="ChEBI" id="CHEBI:61977"/>
        <dbReference type="ChEBI" id="CHEBI:456216"/>
        <dbReference type="EC" id="2.7.11.1"/>
    </reaction>
</comment>
<proteinExistence type="inferred from homology"/>
<dbReference type="FunFam" id="3.30.200.20:FF:000538">
    <property type="entry name" value="Putative Casein kinase I"/>
    <property type="match status" value="1"/>
</dbReference>
<dbReference type="EMBL" id="DF836339">
    <property type="protein sequence ID" value="GAN03870.1"/>
    <property type="molecule type" value="Genomic_DNA"/>
</dbReference>
<evidence type="ECO:0000256" key="2">
    <source>
        <dbReference type="ARBA" id="ARBA00012513"/>
    </source>
</evidence>
<feature type="domain" description="Protein kinase" evidence="13">
    <location>
        <begin position="13"/>
        <end position="282"/>
    </location>
</feature>
<reference evidence="14" key="1">
    <citation type="submission" date="2014-09" db="EMBL/GenBank/DDBJ databases">
        <title>Draft genome sequence of an oleaginous Mucoromycotina fungus Mucor ambiguus NBRC6742.</title>
        <authorList>
            <person name="Takeda I."/>
            <person name="Yamane N."/>
            <person name="Morita T."/>
            <person name="Tamano K."/>
            <person name="Machida M."/>
            <person name="Baker S."/>
            <person name="Koike H."/>
        </authorList>
    </citation>
    <scope>NUCLEOTIDE SEQUENCE</scope>
    <source>
        <strain evidence="14">NBRC 6742</strain>
    </source>
</reference>
<feature type="compositionally biased region" description="Basic and acidic residues" evidence="12">
    <location>
        <begin position="304"/>
        <end position="325"/>
    </location>
</feature>
<keyword evidence="6 14" id="KW-0418">Kinase</keyword>
<evidence type="ECO:0000256" key="10">
    <source>
        <dbReference type="PROSITE-ProRule" id="PRU10141"/>
    </source>
</evidence>
<keyword evidence="3 11" id="KW-0723">Serine/threonine-protein kinase</keyword>
<evidence type="ECO:0000256" key="9">
    <source>
        <dbReference type="ARBA" id="ARBA00048679"/>
    </source>
</evidence>
<dbReference type="OrthoDB" id="5800476at2759"/>
<evidence type="ECO:0000256" key="6">
    <source>
        <dbReference type="ARBA" id="ARBA00022777"/>
    </source>
</evidence>
<dbReference type="SUPFAM" id="SSF56112">
    <property type="entry name" value="Protein kinase-like (PK-like)"/>
    <property type="match status" value="1"/>
</dbReference>
<keyword evidence="5 10" id="KW-0547">Nucleotide-binding</keyword>
<dbReference type="InterPro" id="IPR000719">
    <property type="entry name" value="Prot_kinase_dom"/>
</dbReference>
<evidence type="ECO:0000256" key="11">
    <source>
        <dbReference type="RuleBase" id="RU000304"/>
    </source>
</evidence>
<feature type="compositionally biased region" description="Low complexity" evidence="12">
    <location>
        <begin position="327"/>
        <end position="347"/>
    </location>
</feature>
<dbReference type="PROSITE" id="PS50011">
    <property type="entry name" value="PROTEIN_KINASE_DOM"/>
    <property type="match status" value="1"/>
</dbReference>
<dbReference type="STRING" id="91626.A0A0C9LTN1"/>
<dbReference type="SMART" id="SM00220">
    <property type="entry name" value="S_TKc"/>
    <property type="match status" value="1"/>
</dbReference>
<evidence type="ECO:0000259" key="13">
    <source>
        <dbReference type="PROSITE" id="PS50011"/>
    </source>
</evidence>
<keyword evidence="4" id="KW-0808">Transferase</keyword>
<dbReference type="AlphaFoldDB" id="A0A0C9LTN1"/>
<name>A0A0C9LTN1_9FUNG</name>
<evidence type="ECO:0000256" key="4">
    <source>
        <dbReference type="ARBA" id="ARBA00022679"/>
    </source>
</evidence>
<comment type="catalytic activity">
    <reaction evidence="9">
        <text>L-seryl-[protein] + ATP = O-phospho-L-seryl-[protein] + ADP + H(+)</text>
        <dbReference type="Rhea" id="RHEA:17989"/>
        <dbReference type="Rhea" id="RHEA-COMP:9863"/>
        <dbReference type="Rhea" id="RHEA-COMP:11604"/>
        <dbReference type="ChEBI" id="CHEBI:15378"/>
        <dbReference type="ChEBI" id="CHEBI:29999"/>
        <dbReference type="ChEBI" id="CHEBI:30616"/>
        <dbReference type="ChEBI" id="CHEBI:83421"/>
        <dbReference type="ChEBI" id="CHEBI:456216"/>
        <dbReference type="EC" id="2.7.11.1"/>
    </reaction>
</comment>
<keyword evidence="15" id="KW-1185">Reference proteome</keyword>
<protein>
    <recommendedName>
        <fullName evidence="2">non-specific serine/threonine protein kinase</fullName>
        <ecNumber evidence="2">2.7.11.1</ecNumber>
    </recommendedName>
</protein>
<evidence type="ECO:0000256" key="7">
    <source>
        <dbReference type="ARBA" id="ARBA00022840"/>
    </source>
</evidence>
<dbReference type="GO" id="GO:0005524">
    <property type="term" value="F:ATP binding"/>
    <property type="evidence" value="ECO:0007669"/>
    <property type="project" value="UniProtKB-UniRule"/>
</dbReference>
<feature type="binding site" evidence="10">
    <location>
        <position position="42"/>
    </location>
    <ligand>
        <name>ATP</name>
        <dbReference type="ChEBI" id="CHEBI:30616"/>
    </ligand>
</feature>
<sequence length="368" mass="42627">MRSPMDLRVGNKYRIGRKIGAGSFGDIYLGTNLITGEEVAIKLESVKAKHPQLEYEAKVYKALSGGVGVPFVRWFGAECDYYAMVIDLLGPSLEDLFNFCNRKFTLKTVLLLADQMLSRIEYVHSKNFIHRDIKPDNFLMGIGKRGNQVNVIDFGLAKKYRDPRTHLHIPYRENKNLTGTARYASINTHLGVEQSRRDDLESLGYVLMYFCRGSLPWQGLKATTKKQKYDRIMEKKMTTPTELLCRGFPSEFAIYLNYTRSLRFDDKPDYSYLRKLFRDLFVREGYTYDYIFDWTVYKANEHEAKTKAPKDDGMKREQKIAEASKDPQQQQQQQLQPPQQQQQQPTQDAGFPTSSFRRANPTPYVAKP</sequence>
<dbReference type="InterPro" id="IPR050235">
    <property type="entry name" value="CK1_Ser-Thr_kinase"/>
</dbReference>
<evidence type="ECO:0000256" key="3">
    <source>
        <dbReference type="ARBA" id="ARBA00022527"/>
    </source>
</evidence>
<dbReference type="FunFam" id="1.10.510.10:FF:000159">
    <property type="entry name" value="Casein kinase I hhp1"/>
    <property type="match status" value="1"/>
</dbReference>
<dbReference type="Gene3D" id="1.10.510.10">
    <property type="entry name" value="Transferase(Phosphotransferase) domain 1"/>
    <property type="match status" value="1"/>
</dbReference>
<dbReference type="InterPro" id="IPR008271">
    <property type="entry name" value="Ser/Thr_kinase_AS"/>
</dbReference>
<dbReference type="Proteomes" id="UP000053815">
    <property type="component" value="Unassembled WGS sequence"/>
</dbReference>
<feature type="region of interest" description="Disordered" evidence="12">
    <location>
        <begin position="304"/>
        <end position="368"/>
    </location>
</feature>
<dbReference type="InterPro" id="IPR017441">
    <property type="entry name" value="Protein_kinase_ATP_BS"/>
</dbReference>
<evidence type="ECO:0000313" key="14">
    <source>
        <dbReference type="EMBL" id="GAN03870.1"/>
    </source>
</evidence>
<dbReference type="EC" id="2.7.11.1" evidence="2"/>
<keyword evidence="7 10" id="KW-0067">ATP-binding</keyword>
<dbReference type="Pfam" id="PF00069">
    <property type="entry name" value="Pkinase"/>
    <property type="match status" value="1"/>
</dbReference>
<dbReference type="PANTHER" id="PTHR11909">
    <property type="entry name" value="CASEIN KINASE-RELATED"/>
    <property type="match status" value="1"/>
</dbReference>
<comment type="similarity">
    <text evidence="1">Belongs to the protein kinase superfamily. CK1 Ser/Thr protein kinase family. Casein kinase I subfamily.</text>
</comment>
<evidence type="ECO:0000256" key="8">
    <source>
        <dbReference type="ARBA" id="ARBA00047899"/>
    </source>
</evidence>
<evidence type="ECO:0000256" key="12">
    <source>
        <dbReference type="SAM" id="MobiDB-lite"/>
    </source>
</evidence>
<evidence type="ECO:0000256" key="1">
    <source>
        <dbReference type="ARBA" id="ARBA00005926"/>
    </source>
</evidence>
<gene>
    <name evidence="14" type="ORF">MAM1_0050d03325</name>
</gene>
<organism evidence="14">
    <name type="scientific">Mucor ambiguus</name>
    <dbReference type="NCBI Taxonomy" id="91626"/>
    <lineage>
        <taxon>Eukaryota</taxon>
        <taxon>Fungi</taxon>
        <taxon>Fungi incertae sedis</taxon>
        <taxon>Mucoromycota</taxon>
        <taxon>Mucoromycotina</taxon>
        <taxon>Mucoromycetes</taxon>
        <taxon>Mucorales</taxon>
        <taxon>Mucorineae</taxon>
        <taxon>Mucoraceae</taxon>
        <taxon>Mucor</taxon>
    </lineage>
</organism>
<dbReference type="CDD" id="cd14125">
    <property type="entry name" value="STKc_CK1_delta_epsilon"/>
    <property type="match status" value="1"/>
</dbReference>
<accession>A0A0C9LTN1</accession>
<evidence type="ECO:0000313" key="15">
    <source>
        <dbReference type="Proteomes" id="UP000053815"/>
    </source>
</evidence>